<dbReference type="Gene3D" id="1.20.120.550">
    <property type="entry name" value="Membrane associated eicosanoid/glutathione metabolism-like domain"/>
    <property type="match status" value="1"/>
</dbReference>
<name>A0A3B0SG17_9ZZZZ</name>
<evidence type="ECO:0000256" key="5">
    <source>
        <dbReference type="SAM" id="Phobius"/>
    </source>
</evidence>
<organism evidence="6">
    <name type="scientific">hydrothermal vent metagenome</name>
    <dbReference type="NCBI Taxonomy" id="652676"/>
    <lineage>
        <taxon>unclassified sequences</taxon>
        <taxon>metagenomes</taxon>
        <taxon>ecological metagenomes</taxon>
    </lineage>
</organism>
<evidence type="ECO:0000256" key="2">
    <source>
        <dbReference type="ARBA" id="ARBA00022692"/>
    </source>
</evidence>
<evidence type="ECO:0000256" key="1">
    <source>
        <dbReference type="ARBA" id="ARBA00004370"/>
    </source>
</evidence>
<dbReference type="AlphaFoldDB" id="A0A3B0SG17"/>
<proteinExistence type="predicted"/>
<comment type="subcellular location">
    <subcellularLocation>
        <location evidence="1">Membrane</location>
    </subcellularLocation>
</comment>
<evidence type="ECO:0000313" key="6">
    <source>
        <dbReference type="EMBL" id="VAW04238.1"/>
    </source>
</evidence>
<sequence>MSVIFPMGLLAIFTLLYSSVLITGRKRAVDSGDIKPSYFKEYNNDTPPGYMQKATRHWSNLYEVPVLFYAVCAAILALGLDDIIFVYMGYSFLGFRLVQAFIHTTYNNIYHRLLIFSCGLVIVLSMWIRLLLMV</sequence>
<keyword evidence="4 5" id="KW-0472">Membrane</keyword>
<keyword evidence="3 5" id="KW-1133">Transmembrane helix</keyword>
<dbReference type="InterPro" id="IPR001129">
    <property type="entry name" value="Membr-assoc_MAPEG"/>
</dbReference>
<evidence type="ECO:0000256" key="3">
    <source>
        <dbReference type="ARBA" id="ARBA00022989"/>
    </source>
</evidence>
<evidence type="ECO:0008006" key="7">
    <source>
        <dbReference type="Google" id="ProtNLM"/>
    </source>
</evidence>
<protein>
    <recommendedName>
        <fullName evidence="7">MAPEG family protein</fullName>
    </recommendedName>
</protein>
<dbReference type="Pfam" id="PF01124">
    <property type="entry name" value="MAPEG"/>
    <property type="match status" value="1"/>
</dbReference>
<accession>A0A3B0SG17</accession>
<feature type="transmembrane region" description="Helical" evidence="5">
    <location>
        <begin position="6"/>
        <end position="24"/>
    </location>
</feature>
<keyword evidence="2 5" id="KW-0812">Transmembrane</keyword>
<dbReference type="SUPFAM" id="SSF161084">
    <property type="entry name" value="MAPEG domain-like"/>
    <property type="match status" value="1"/>
</dbReference>
<feature type="transmembrane region" description="Helical" evidence="5">
    <location>
        <begin position="109"/>
        <end position="132"/>
    </location>
</feature>
<dbReference type="GO" id="GO:0016020">
    <property type="term" value="C:membrane"/>
    <property type="evidence" value="ECO:0007669"/>
    <property type="project" value="UniProtKB-SubCell"/>
</dbReference>
<evidence type="ECO:0000256" key="4">
    <source>
        <dbReference type="ARBA" id="ARBA00023136"/>
    </source>
</evidence>
<dbReference type="EMBL" id="UOEJ01000187">
    <property type="protein sequence ID" value="VAW04238.1"/>
    <property type="molecule type" value="Genomic_DNA"/>
</dbReference>
<feature type="transmembrane region" description="Helical" evidence="5">
    <location>
        <begin position="66"/>
        <end position="89"/>
    </location>
</feature>
<dbReference type="InterPro" id="IPR023352">
    <property type="entry name" value="MAPEG-like_dom_sf"/>
</dbReference>
<reference evidence="6" key="1">
    <citation type="submission" date="2018-06" db="EMBL/GenBank/DDBJ databases">
        <authorList>
            <person name="Zhirakovskaya E."/>
        </authorList>
    </citation>
    <scope>NUCLEOTIDE SEQUENCE</scope>
</reference>
<gene>
    <name evidence="6" type="ORF">MNBD_ALPHA01-1453</name>
</gene>